<name>A0ABP7L4N3_9SPHN</name>
<gene>
    <name evidence="1" type="ORF">GCM10022276_12590</name>
</gene>
<sequence length="72" mass="8378">MNLLLVRDGYRPVAVRPEDRSEYLDALETASNQGDLRPFQLLMHRRLAETLAQYVQVLRETHENQQGLEQGQ</sequence>
<dbReference type="Proteomes" id="UP001500827">
    <property type="component" value="Unassembled WGS sequence"/>
</dbReference>
<dbReference type="SUPFAM" id="SSF140931">
    <property type="entry name" value="Fic-like"/>
    <property type="match status" value="1"/>
</dbReference>
<dbReference type="EMBL" id="BAABBM010000001">
    <property type="protein sequence ID" value="GAA3894968.1"/>
    <property type="molecule type" value="Genomic_DNA"/>
</dbReference>
<dbReference type="InterPro" id="IPR036597">
    <property type="entry name" value="Fido-like_dom_sf"/>
</dbReference>
<reference evidence="2" key="1">
    <citation type="journal article" date="2019" name="Int. J. Syst. Evol. Microbiol.">
        <title>The Global Catalogue of Microorganisms (GCM) 10K type strain sequencing project: providing services to taxonomists for standard genome sequencing and annotation.</title>
        <authorList>
            <consortium name="The Broad Institute Genomics Platform"/>
            <consortium name="The Broad Institute Genome Sequencing Center for Infectious Disease"/>
            <person name="Wu L."/>
            <person name="Ma J."/>
        </authorList>
    </citation>
    <scope>NUCLEOTIDE SEQUENCE [LARGE SCALE GENOMIC DNA]</scope>
    <source>
        <strain evidence="2">JCM 17543</strain>
    </source>
</reference>
<protein>
    <submittedName>
        <fullName evidence="1">Uncharacterized protein</fullName>
    </submittedName>
</protein>
<dbReference type="Gene3D" id="1.10.3290.10">
    <property type="entry name" value="Fido-like domain"/>
    <property type="match status" value="1"/>
</dbReference>
<organism evidence="1 2">
    <name type="scientific">Sphingomonas limnosediminicola</name>
    <dbReference type="NCBI Taxonomy" id="940133"/>
    <lineage>
        <taxon>Bacteria</taxon>
        <taxon>Pseudomonadati</taxon>
        <taxon>Pseudomonadota</taxon>
        <taxon>Alphaproteobacteria</taxon>
        <taxon>Sphingomonadales</taxon>
        <taxon>Sphingomonadaceae</taxon>
        <taxon>Sphingomonas</taxon>
    </lineage>
</organism>
<accession>A0ABP7L4N3</accession>
<evidence type="ECO:0000313" key="1">
    <source>
        <dbReference type="EMBL" id="GAA3894968.1"/>
    </source>
</evidence>
<comment type="caution">
    <text evidence="1">The sequence shown here is derived from an EMBL/GenBank/DDBJ whole genome shotgun (WGS) entry which is preliminary data.</text>
</comment>
<keyword evidence="2" id="KW-1185">Reference proteome</keyword>
<evidence type="ECO:0000313" key="2">
    <source>
        <dbReference type="Proteomes" id="UP001500827"/>
    </source>
</evidence>
<proteinExistence type="predicted"/>